<comment type="caution">
    <text evidence="10">The sequence shown here is derived from an EMBL/GenBank/DDBJ whole genome shotgun (WGS) entry which is preliminary data.</text>
</comment>
<organism evidence="10 11">
    <name type="scientific">Peptostreptococcus porci</name>
    <dbReference type="NCBI Taxonomy" id="2652282"/>
    <lineage>
        <taxon>Bacteria</taxon>
        <taxon>Bacillati</taxon>
        <taxon>Bacillota</taxon>
        <taxon>Clostridia</taxon>
        <taxon>Peptostreptococcales</taxon>
        <taxon>Peptostreptococcaceae</taxon>
        <taxon>Peptostreptococcus</taxon>
    </lineage>
</organism>
<dbReference type="PANTHER" id="PTHR21299:SF2">
    <property type="entry name" value="CYTIDYLATE KINASE"/>
    <property type="match status" value="1"/>
</dbReference>
<evidence type="ECO:0000256" key="5">
    <source>
        <dbReference type="ARBA" id="ARBA00022840"/>
    </source>
</evidence>
<keyword evidence="4 8" id="KW-0418">Kinase</keyword>
<comment type="similarity">
    <text evidence="1 8">Belongs to the cytidylate kinase family. Type 1 subfamily.</text>
</comment>
<evidence type="ECO:0000256" key="4">
    <source>
        <dbReference type="ARBA" id="ARBA00022777"/>
    </source>
</evidence>
<dbReference type="EC" id="2.7.4.25" evidence="8"/>
<keyword evidence="2 8" id="KW-0808">Transferase</keyword>
<dbReference type="InterPro" id="IPR003136">
    <property type="entry name" value="Cytidylate_kin"/>
</dbReference>
<comment type="subcellular location">
    <subcellularLocation>
        <location evidence="8">Cytoplasm</location>
    </subcellularLocation>
</comment>
<evidence type="ECO:0000313" key="11">
    <source>
        <dbReference type="Proteomes" id="UP000440713"/>
    </source>
</evidence>
<evidence type="ECO:0000256" key="8">
    <source>
        <dbReference type="HAMAP-Rule" id="MF_00238"/>
    </source>
</evidence>
<dbReference type="EMBL" id="VUNE01000005">
    <property type="protein sequence ID" value="MST63032.1"/>
    <property type="molecule type" value="Genomic_DNA"/>
</dbReference>
<comment type="catalytic activity">
    <reaction evidence="7 8">
        <text>CMP + ATP = CDP + ADP</text>
        <dbReference type="Rhea" id="RHEA:11600"/>
        <dbReference type="ChEBI" id="CHEBI:30616"/>
        <dbReference type="ChEBI" id="CHEBI:58069"/>
        <dbReference type="ChEBI" id="CHEBI:60377"/>
        <dbReference type="ChEBI" id="CHEBI:456216"/>
        <dbReference type="EC" id="2.7.4.25"/>
    </reaction>
</comment>
<keyword evidence="8" id="KW-0963">Cytoplasm</keyword>
<evidence type="ECO:0000256" key="6">
    <source>
        <dbReference type="ARBA" id="ARBA00047615"/>
    </source>
</evidence>
<dbReference type="GO" id="GO:0006220">
    <property type="term" value="P:pyrimidine nucleotide metabolic process"/>
    <property type="evidence" value="ECO:0007669"/>
    <property type="project" value="UniProtKB-UniRule"/>
</dbReference>
<keyword evidence="5 8" id="KW-0067">ATP-binding</keyword>
<dbReference type="PANTHER" id="PTHR21299">
    <property type="entry name" value="CYTIDYLATE KINASE/PANTOATE-BETA-ALANINE LIGASE"/>
    <property type="match status" value="1"/>
</dbReference>
<gene>
    <name evidence="8" type="primary">cmk</name>
    <name evidence="10" type="ORF">FYJ71_08790</name>
</gene>
<evidence type="ECO:0000256" key="1">
    <source>
        <dbReference type="ARBA" id="ARBA00009427"/>
    </source>
</evidence>
<dbReference type="GO" id="GO:0005829">
    <property type="term" value="C:cytosol"/>
    <property type="evidence" value="ECO:0007669"/>
    <property type="project" value="TreeGrafter"/>
</dbReference>
<reference evidence="10 11" key="1">
    <citation type="submission" date="2019-08" db="EMBL/GenBank/DDBJ databases">
        <title>In-depth cultivation of the pig gut microbiome towards novel bacterial diversity and tailored functional studies.</title>
        <authorList>
            <person name="Wylensek D."/>
            <person name="Hitch T.C.A."/>
            <person name="Clavel T."/>
        </authorList>
    </citation>
    <scope>NUCLEOTIDE SEQUENCE [LARGE SCALE GENOMIC DNA]</scope>
    <source>
        <strain evidence="10 11">WCA-SAB-591-4A-A</strain>
    </source>
</reference>
<accession>A0A6N7XF86</accession>
<evidence type="ECO:0000256" key="3">
    <source>
        <dbReference type="ARBA" id="ARBA00022741"/>
    </source>
</evidence>
<dbReference type="HAMAP" id="MF_00238">
    <property type="entry name" value="Cytidyl_kinase_type1"/>
    <property type="match status" value="1"/>
</dbReference>
<name>A0A6N7XF86_9FIRM</name>
<dbReference type="InterPro" id="IPR011994">
    <property type="entry name" value="Cytidylate_kinase_dom"/>
</dbReference>
<dbReference type="GO" id="GO:0015949">
    <property type="term" value="P:nucleobase-containing small molecule interconversion"/>
    <property type="evidence" value="ECO:0007669"/>
    <property type="project" value="TreeGrafter"/>
</dbReference>
<dbReference type="SUPFAM" id="SSF52540">
    <property type="entry name" value="P-loop containing nucleoside triphosphate hydrolases"/>
    <property type="match status" value="1"/>
</dbReference>
<feature type="domain" description="Cytidylate kinase" evidence="9">
    <location>
        <begin position="20"/>
        <end position="228"/>
    </location>
</feature>
<comment type="catalytic activity">
    <reaction evidence="6 8">
        <text>dCMP + ATP = dCDP + ADP</text>
        <dbReference type="Rhea" id="RHEA:25094"/>
        <dbReference type="ChEBI" id="CHEBI:30616"/>
        <dbReference type="ChEBI" id="CHEBI:57566"/>
        <dbReference type="ChEBI" id="CHEBI:58593"/>
        <dbReference type="ChEBI" id="CHEBI:456216"/>
        <dbReference type="EC" id="2.7.4.25"/>
    </reaction>
</comment>
<keyword evidence="3 8" id="KW-0547">Nucleotide-binding</keyword>
<keyword evidence="11" id="KW-1185">Reference proteome</keyword>
<proteinExistence type="inferred from homology"/>
<dbReference type="AlphaFoldDB" id="A0A6N7XF86"/>
<dbReference type="Pfam" id="PF02224">
    <property type="entry name" value="Cytidylate_kin"/>
    <property type="match status" value="1"/>
</dbReference>
<dbReference type="GO" id="GO:0005524">
    <property type="term" value="F:ATP binding"/>
    <property type="evidence" value="ECO:0007669"/>
    <property type="project" value="UniProtKB-UniRule"/>
</dbReference>
<dbReference type="Gene3D" id="3.40.50.300">
    <property type="entry name" value="P-loop containing nucleotide triphosphate hydrolases"/>
    <property type="match status" value="1"/>
</dbReference>
<protein>
    <recommendedName>
        <fullName evidence="8">Cytidylate kinase</fullName>
        <shortName evidence="8">CK</shortName>
        <ecNumber evidence="8">2.7.4.25</ecNumber>
    </recommendedName>
    <alternativeName>
        <fullName evidence="8">Cytidine monophosphate kinase</fullName>
        <shortName evidence="8">CMP kinase</shortName>
    </alternativeName>
</protein>
<evidence type="ECO:0000313" key="10">
    <source>
        <dbReference type="EMBL" id="MST63032.1"/>
    </source>
</evidence>
<feature type="binding site" evidence="8">
    <location>
        <begin position="24"/>
        <end position="32"/>
    </location>
    <ligand>
        <name>ATP</name>
        <dbReference type="ChEBI" id="CHEBI:30616"/>
    </ligand>
</feature>
<dbReference type="GO" id="GO:0036431">
    <property type="term" value="F:dCMP kinase activity"/>
    <property type="evidence" value="ECO:0007669"/>
    <property type="project" value="InterPro"/>
</dbReference>
<evidence type="ECO:0000256" key="2">
    <source>
        <dbReference type="ARBA" id="ARBA00022679"/>
    </source>
</evidence>
<dbReference type="Proteomes" id="UP000440713">
    <property type="component" value="Unassembled WGS sequence"/>
</dbReference>
<evidence type="ECO:0000256" key="7">
    <source>
        <dbReference type="ARBA" id="ARBA00048478"/>
    </source>
</evidence>
<dbReference type="NCBIfam" id="TIGR00017">
    <property type="entry name" value="cmk"/>
    <property type="match status" value="1"/>
</dbReference>
<evidence type="ECO:0000259" key="9">
    <source>
        <dbReference type="Pfam" id="PF02224"/>
    </source>
</evidence>
<dbReference type="InterPro" id="IPR027417">
    <property type="entry name" value="P-loop_NTPase"/>
</dbReference>
<sequence length="231" mass="25956">MFLDLERRTDLSNIDNNIVIAIDGPAGAGKSTVAKQVSRILNINYIDTGAMYRAITFKCIKNGLDLEDEKSVVDLCKNTDLKFENNSIFIDGQCVDDDIRTLQVSSKVSYVARIPGVRFYLVELQREMGKGDNVVLDGRDVGTQIFPNTKYKYYLNAAVETRAKRRYDELILKGVKASFEAIVEDVRNRDKIDSTRVVSPLIKASDAIEIDSTNMTIEEVVDFIVNDVRGK</sequence>
<dbReference type="CDD" id="cd02020">
    <property type="entry name" value="CMPK"/>
    <property type="match status" value="1"/>
</dbReference>